<name>A0AAP0IK21_9MAGN</name>
<organism evidence="1 2">
    <name type="scientific">Stephania japonica</name>
    <dbReference type="NCBI Taxonomy" id="461633"/>
    <lineage>
        <taxon>Eukaryota</taxon>
        <taxon>Viridiplantae</taxon>
        <taxon>Streptophyta</taxon>
        <taxon>Embryophyta</taxon>
        <taxon>Tracheophyta</taxon>
        <taxon>Spermatophyta</taxon>
        <taxon>Magnoliopsida</taxon>
        <taxon>Ranunculales</taxon>
        <taxon>Menispermaceae</taxon>
        <taxon>Menispermoideae</taxon>
        <taxon>Cissampelideae</taxon>
        <taxon>Stephania</taxon>
    </lineage>
</organism>
<evidence type="ECO:0000313" key="1">
    <source>
        <dbReference type="EMBL" id="KAK9116131.1"/>
    </source>
</evidence>
<keyword evidence="2" id="KW-1185">Reference proteome</keyword>
<sequence length="404" mass="44538">MGRQMKEIGGTSSRIGSRCWLRNFEVVQFEIQNELGMVLKILRLSGNKNQMDLISKMSGGRQWDSLLEALKGLMEIEKRIQKGQRRLNEFLPKEITVPNKEGGPMKLTIAKVHVDKQGVDSTNLQELLGLLRPGVDVVKGEGIEINSRQASMIQREEDSVKASLSRVVEDTSRKVVAVVESLAGPIGGTTAPGIYDEPNNIMSGHGTTIRSRNEKESLPHSVVGGPYSIPLGIILEETQTHSTSSEHLLLKQGQQVSSMACNREDVNVQPIHEEVDHVIGPERPLETIFEEGEIQRSLNLEPSKHPGPSVSIHYSNNIEAQPNECSLGRVENIVEEGVIGEVNHNSDLEVIFIAFIFVQREALGLSPFGMDSMLANDNPIAMVQPLQSSDEEPSMLRLCFDPTG</sequence>
<dbReference type="Proteomes" id="UP001417504">
    <property type="component" value="Unassembled WGS sequence"/>
</dbReference>
<proteinExistence type="predicted"/>
<dbReference type="AlphaFoldDB" id="A0AAP0IK21"/>
<accession>A0AAP0IK21</accession>
<protein>
    <submittedName>
        <fullName evidence="1">Uncharacterized protein</fullName>
    </submittedName>
</protein>
<comment type="caution">
    <text evidence="1">The sequence shown here is derived from an EMBL/GenBank/DDBJ whole genome shotgun (WGS) entry which is preliminary data.</text>
</comment>
<dbReference type="EMBL" id="JBBNAE010000006">
    <property type="protein sequence ID" value="KAK9116131.1"/>
    <property type="molecule type" value="Genomic_DNA"/>
</dbReference>
<gene>
    <name evidence="1" type="ORF">Sjap_015078</name>
</gene>
<reference evidence="1 2" key="1">
    <citation type="submission" date="2024-01" db="EMBL/GenBank/DDBJ databases">
        <title>Genome assemblies of Stephania.</title>
        <authorList>
            <person name="Yang L."/>
        </authorList>
    </citation>
    <scope>NUCLEOTIDE SEQUENCE [LARGE SCALE GENOMIC DNA]</scope>
    <source>
        <strain evidence="1">QJT</strain>
        <tissue evidence="1">Leaf</tissue>
    </source>
</reference>
<evidence type="ECO:0000313" key="2">
    <source>
        <dbReference type="Proteomes" id="UP001417504"/>
    </source>
</evidence>